<accession>A0ABY7K3C8</accession>
<dbReference type="GO" id="GO:0008233">
    <property type="term" value="F:peptidase activity"/>
    <property type="evidence" value="ECO:0007669"/>
    <property type="project" value="UniProtKB-KW"/>
</dbReference>
<evidence type="ECO:0000256" key="1">
    <source>
        <dbReference type="PROSITE-ProRule" id="PRU01251"/>
    </source>
</evidence>
<dbReference type="RefSeq" id="WP_269444956.1">
    <property type="nucleotide sequence ID" value="NZ_CP097463.1"/>
</dbReference>
<keyword evidence="1" id="KW-0677">Repeat</keyword>
<feature type="domain" description="Clp R" evidence="2">
    <location>
        <begin position="1"/>
        <end position="72"/>
    </location>
</feature>
<dbReference type="SUPFAM" id="SSF81923">
    <property type="entry name" value="Double Clp-N motif"/>
    <property type="match status" value="1"/>
</dbReference>
<evidence type="ECO:0000313" key="4">
    <source>
        <dbReference type="Proteomes" id="UP001164693"/>
    </source>
</evidence>
<dbReference type="Gene3D" id="1.10.1780.10">
    <property type="entry name" value="Clp, N-terminal domain"/>
    <property type="match status" value="2"/>
</dbReference>
<evidence type="ECO:0000259" key="2">
    <source>
        <dbReference type="PROSITE" id="PS51903"/>
    </source>
</evidence>
<evidence type="ECO:0000313" key="3">
    <source>
        <dbReference type="EMBL" id="WAX58408.1"/>
    </source>
</evidence>
<dbReference type="InterPro" id="IPR004176">
    <property type="entry name" value="Clp_R_N"/>
</dbReference>
<protein>
    <submittedName>
        <fullName evidence="3">Clp protease N-terminal domain-containing protein</fullName>
    </submittedName>
</protein>
<name>A0ABY7K3C8_9ACTN</name>
<keyword evidence="4" id="KW-1185">Reference proteome</keyword>
<reference evidence="3" key="1">
    <citation type="submission" date="2022-05" db="EMBL/GenBank/DDBJ databases">
        <title>Jatrophihabitans sp. SB3-54 whole genome sequence.</title>
        <authorList>
            <person name="Suh M.K."/>
            <person name="Eom M.K."/>
            <person name="Kim J.S."/>
            <person name="Kim H.S."/>
            <person name="Do H.E."/>
            <person name="Shin Y.K."/>
            <person name="Lee J.-S."/>
        </authorList>
    </citation>
    <scope>NUCLEOTIDE SEQUENCE</scope>
    <source>
        <strain evidence="3">SB3-54</strain>
    </source>
</reference>
<dbReference type="Pfam" id="PF02861">
    <property type="entry name" value="Clp_N"/>
    <property type="match status" value="1"/>
</dbReference>
<keyword evidence="3" id="KW-0645">Protease</keyword>
<gene>
    <name evidence="3" type="ORF">M6B22_06485</name>
</gene>
<dbReference type="EMBL" id="CP097463">
    <property type="protein sequence ID" value="WAX58408.1"/>
    <property type="molecule type" value="Genomic_DNA"/>
</dbReference>
<keyword evidence="3" id="KW-0378">Hydrolase</keyword>
<dbReference type="PROSITE" id="PS51903">
    <property type="entry name" value="CLP_R"/>
    <property type="match status" value="1"/>
</dbReference>
<dbReference type="GO" id="GO:0006508">
    <property type="term" value="P:proteolysis"/>
    <property type="evidence" value="ECO:0007669"/>
    <property type="project" value="UniProtKB-KW"/>
</dbReference>
<proteinExistence type="predicted"/>
<dbReference type="Proteomes" id="UP001164693">
    <property type="component" value="Chromosome"/>
</dbReference>
<dbReference type="InterPro" id="IPR036628">
    <property type="entry name" value="Clp_N_dom_sf"/>
</dbReference>
<organism evidence="3 4">
    <name type="scientific">Jatrophihabitans cynanchi</name>
    <dbReference type="NCBI Taxonomy" id="2944128"/>
    <lineage>
        <taxon>Bacteria</taxon>
        <taxon>Bacillati</taxon>
        <taxon>Actinomycetota</taxon>
        <taxon>Actinomycetes</taxon>
        <taxon>Jatrophihabitantales</taxon>
        <taxon>Jatrophihabitantaceae</taxon>
        <taxon>Jatrophihabitans</taxon>
    </lineage>
</organism>
<sequence length="223" mass="24515">MAKMAERPSLANQQILRLAEAERHRLDHPYLGDEHLLLGMLSHGANPAAAMLTERGLELDAARTEIARIVAASGPIAQDAAAVLGGFGVDVVQMRRRLESTFGSLAVHEAARQVRRRPWWRGRAQHSPLCGPPYLIKRAQHIACTTAGKRGEIEIGPEHLLYGVLRAARDPLGTGLGRRGRREMARLGLRVGGPHPVRLLMAEYGIDLEMFADDVLVNRTPRT</sequence>